<dbReference type="PROSITE" id="PS00071">
    <property type="entry name" value="GAPDH"/>
    <property type="match status" value="1"/>
</dbReference>
<dbReference type="InterPro" id="IPR036291">
    <property type="entry name" value="NAD(P)-bd_dom_sf"/>
</dbReference>
<organism evidence="4 5">
    <name type="scientific">Rothia dentocariosa</name>
    <dbReference type="NCBI Taxonomy" id="2047"/>
    <lineage>
        <taxon>Bacteria</taxon>
        <taxon>Bacillati</taxon>
        <taxon>Actinomycetota</taxon>
        <taxon>Actinomycetes</taxon>
        <taxon>Micrococcales</taxon>
        <taxon>Micrococcaceae</taxon>
        <taxon>Rothia</taxon>
    </lineage>
</organism>
<evidence type="ECO:0000313" key="5">
    <source>
        <dbReference type="Proteomes" id="UP000219947"/>
    </source>
</evidence>
<keyword evidence="5" id="KW-1185">Reference proteome</keyword>
<comment type="similarity">
    <text evidence="2">Belongs to the glyceraldehyde-3-phosphate dehydrogenase family.</text>
</comment>
<dbReference type="OMA" id="WYDKSIE"/>
<dbReference type="PANTHER" id="PTHR43454">
    <property type="entry name" value="GLYCERALDEHYDE-3-PHOSPHATE DEHYDROGENASE"/>
    <property type="match status" value="1"/>
</dbReference>
<dbReference type="AlphaFoldDB" id="A0A2A8D3R4"/>
<dbReference type="Pfam" id="PF00044">
    <property type="entry name" value="Gp_dh_N"/>
    <property type="match status" value="1"/>
</dbReference>
<comment type="caution">
    <text evidence="4">The sequence shown here is derived from an EMBL/GenBank/DDBJ whole genome shotgun (WGS) entry which is preliminary data.</text>
</comment>
<accession>A0A2A8D3R4</accession>
<evidence type="ECO:0000259" key="3">
    <source>
        <dbReference type="SMART" id="SM00846"/>
    </source>
</evidence>
<dbReference type="PANTHER" id="PTHR43454:SF1">
    <property type="entry name" value="GLYCERALDEHYDE 3-PHOSPHATE DEHYDROGENASE NAD(P) BINDING DOMAIN-CONTAINING PROTEIN"/>
    <property type="match status" value="1"/>
</dbReference>
<dbReference type="InterPro" id="IPR020830">
    <property type="entry name" value="GlycerAld_3-P_DH_AS"/>
</dbReference>
<dbReference type="Pfam" id="PF02800">
    <property type="entry name" value="Gp_dh_C"/>
    <property type="match status" value="1"/>
</dbReference>
<dbReference type="CDD" id="cd18126">
    <property type="entry name" value="GAPDH_I_C"/>
    <property type="match status" value="1"/>
</dbReference>
<keyword evidence="1" id="KW-0560">Oxidoreductase</keyword>
<dbReference type="GO" id="GO:0016620">
    <property type="term" value="F:oxidoreductase activity, acting on the aldehyde or oxo group of donors, NAD or NADP as acceptor"/>
    <property type="evidence" value="ECO:0007669"/>
    <property type="project" value="InterPro"/>
</dbReference>
<dbReference type="CDD" id="cd05214">
    <property type="entry name" value="GAPDH_I_N"/>
    <property type="match status" value="1"/>
</dbReference>
<dbReference type="InterPro" id="IPR020831">
    <property type="entry name" value="GlycerAld/Erythrose_P_DH"/>
</dbReference>
<dbReference type="PRINTS" id="PR00078">
    <property type="entry name" value="G3PDHDRGNASE"/>
</dbReference>
<reference evidence="4" key="1">
    <citation type="submission" date="2017-10" db="EMBL/GenBank/DDBJ databases">
        <title>Kefir isolates.</title>
        <authorList>
            <person name="Kim Y."/>
            <person name="Blasche S."/>
        </authorList>
    </citation>
    <scope>NUCLEOTIDE SEQUENCE [LARGE SCALE GENOMIC DNA]</scope>
    <source>
        <strain evidence="4">OG2-2</strain>
    </source>
</reference>
<evidence type="ECO:0000256" key="2">
    <source>
        <dbReference type="RuleBase" id="RU000397"/>
    </source>
</evidence>
<gene>
    <name evidence="4" type="ORF">CRM92_09940</name>
</gene>
<dbReference type="RefSeq" id="WP_013398081.1">
    <property type="nucleotide sequence ID" value="NZ_CAJPNU010000019.1"/>
</dbReference>
<dbReference type="GeneID" id="29743566"/>
<evidence type="ECO:0000313" key="4">
    <source>
        <dbReference type="EMBL" id="PEN15592.1"/>
    </source>
</evidence>
<sequence length="480" mass="52394">MTTPENTHEQWIARETQAEEMIPLIGKLNRENGVVLNIHGRSLVNKSVIQLLRLHDGAAKVDGTPLNPEHTLELVQALFDLNLGPCSINIAALHRQHVDAGSPDFSMWLPEQVGASVGKKGETVKQQDVVLYGFGRIGRLLARILLERSSSLGANLRLRAVVVRKNTENDLEKRASLLARDSVHGPFKGTIKVDAENDTIIANGLPVRFIYSSDPTTVDYTEYGIEDALLVDNTGRWRDVPGLTQHLERPGISRVLLTAPGKGDMKNIVFGVNDSIITDDDKILSAASCTTNAITPALKVLDDVYGVERGHVETVHAFTNDQNLIDNFHKGDRRGRSAVLNMVITETGAARAVSKALPQLEGKLTGNAIRVPTPDVSMAILNVKLAKPAGSKDELNEVFRQVALNGELRRQIGYSDSHEAVSTDFVGSRNAGVVDALATVVSDDSAILYVWYDNEFGYSCQVVRVLERMAGEEAPSYPTK</sequence>
<evidence type="ECO:0000256" key="1">
    <source>
        <dbReference type="ARBA" id="ARBA00023002"/>
    </source>
</evidence>
<dbReference type="InterPro" id="IPR020829">
    <property type="entry name" value="GlycerAld_3-P_DH_cat"/>
</dbReference>
<dbReference type="InterPro" id="IPR020828">
    <property type="entry name" value="GlycerAld_3-P_DH_NAD(P)-bd"/>
</dbReference>
<dbReference type="SMART" id="SM00846">
    <property type="entry name" value="Gp_dh_N"/>
    <property type="match status" value="1"/>
</dbReference>
<proteinExistence type="inferred from homology"/>
<feature type="domain" description="Glyceraldehyde 3-phosphate dehydrogenase NAD(P) binding" evidence="3">
    <location>
        <begin position="127"/>
        <end position="289"/>
    </location>
</feature>
<protein>
    <submittedName>
        <fullName evidence="4">Glyceraldehyde-3-phosphate dehydrogenase</fullName>
    </submittedName>
</protein>
<dbReference type="Gene3D" id="3.30.360.10">
    <property type="entry name" value="Dihydrodipicolinate Reductase, domain 2"/>
    <property type="match status" value="1"/>
</dbReference>
<dbReference type="Gene3D" id="3.40.50.720">
    <property type="entry name" value="NAD(P)-binding Rossmann-like Domain"/>
    <property type="match status" value="1"/>
</dbReference>
<dbReference type="SUPFAM" id="SSF55347">
    <property type="entry name" value="Glyceraldehyde-3-phosphate dehydrogenase-like, C-terminal domain"/>
    <property type="match status" value="1"/>
</dbReference>
<dbReference type="NCBIfam" id="NF006139">
    <property type="entry name" value="PRK08289.1"/>
    <property type="match status" value="1"/>
</dbReference>
<dbReference type="SUPFAM" id="SSF51735">
    <property type="entry name" value="NAD(P)-binding Rossmann-fold domains"/>
    <property type="match status" value="1"/>
</dbReference>
<dbReference type="EMBL" id="PDEV01000005">
    <property type="protein sequence ID" value="PEN15592.1"/>
    <property type="molecule type" value="Genomic_DNA"/>
</dbReference>
<dbReference type="Proteomes" id="UP000219947">
    <property type="component" value="Unassembled WGS sequence"/>
</dbReference>
<name>A0A2A8D3R4_9MICC</name>
<dbReference type="GO" id="GO:0051287">
    <property type="term" value="F:NAD binding"/>
    <property type="evidence" value="ECO:0007669"/>
    <property type="project" value="InterPro"/>
</dbReference>